<dbReference type="Pfam" id="PF14697">
    <property type="entry name" value="Fer4_21"/>
    <property type="match status" value="1"/>
</dbReference>
<organism evidence="5 6">
    <name type="scientific">candidate division CPR3 bacterium 4484_211</name>
    <dbReference type="NCBI Taxonomy" id="1968527"/>
    <lineage>
        <taxon>Bacteria</taxon>
        <taxon>Bacteria division CPR3</taxon>
    </lineage>
</organism>
<protein>
    <recommendedName>
        <fullName evidence="4">4Fe-4S ferredoxin-type domain-containing protein</fullName>
    </recommendedName>
</protein>
<dbReference type="GO" id="GO:0046872">
    <property type="term" value="F:metal ion binding"/>
    <property type="evidence" value="ECO:0007669"/>
    <property type="project" value="UniProtKB-KW"/>
</dbReference>
<comment type="caution">
    <text evidence="5">The sequence shown here is derived from an EMBL/GenBank/DDBJ whole genome shotgun (WGS) entry which is preliminary data.</text>
</comment>
<dbReference type="SUPFAM" id="SSF54862">
    <property type="entry name" value="4Fe-4S ferredoxins"/>
    <property type="match status" value="1"/>
</dbReference>
<keyword evidence="3" id="KW-0411">Iron-sulfur</keyword>
<dbReference type="InterPro" id="IPR017900">
    <property type="entry name" value="4Fe4S_Fe_S_CS"/>
</dbReference>
<dbReference type="PANTHER" id="PTHR43122:SF1">
    <property type="entry name" value="IRON-SULFUR-BINDING PROTEIN"/>
    <property type="match status" value="1"/>
</dbReference>
<evidence type="ECO:0000313" key="5">
    <source>
        <dbReference type="EMBL" id="OQX50606.1"/>
    </source>
</evidence>
<accession>A0A1W9NWR2</accession>
<feature type="domain" description="4Fe-4S ferredoxin-type" evidence="4">
    <location>
        <begin position="1"/>
        <end position="30"/>
    </location>
</feature>
<feature type="domain" description="4Fe-4S ferredoxin-type" evidence="4">
    <location>
        <begin position="31"/>
        <end position="60"/>
    </location>
</feature>
<sequence length="65" mass="7116">MKFKIDKSKCAGCGACLQACPYGAIKMGKDGKAFIDQSKCKKCGTCKEICPFNAIEKYQINEKSI</sequence>
<dbReference type="PROSITE" id="PS51379">
    <property type="entry name" value="4FE4S_FER_2"/>
    <property type="match status" value="2"/>
</dbReference>
<proteinExistence type="predicted"/>
<dbReference type="STRING" id="1968527.B5M47_03680"/>
<evidence type="ECO:0000256" key="1">
    <source>
        <dbReference type="ARBA" id="ARBA00022723"/>
    </source>
</evidence>
<gene>
    <name evidence="5" type="ORF">B5M47_03680</name>
</gene>
<dbReference type="Gene3D" id="3.30.70.20">
    <property type="match status" value="2"/>
</dbReference>
<dbReference type="InterPro" id="IPR017896">
    <property type="entry name" value="4Fe4S_Fe-S-bd"/>
</dbReference>
<name>A0A1W9NWR2_UNCC3</name>
<evidence type="ECO:0000256" key="2">
    <source>
        <dbReference type="ARBA" id="ARBA00023004"/>
    </source>
</evidence>
<evidence type="ECO:0000259" key="4">
    <source>
        <dbReference type="PROSITE" id="PS51379"/>
    </source>
</evidence>
<evidence type="ECO:0000256" key="3">
    <source>
        <dbReference type="ARBA" id="ARBA00023014"/>
    </source>
</evidence>
<reference evidence="6" key="1">
    <citation type="submission" date="2017-03" db="EMBL/GenBank/DDBJ databases">
        <title>Novel pathways for hydrocarbon cycling and metabolic interdependencies in hydrothermal sediment communities.</title>
        <authorList>
            <person name="Dombrowski N."/>
            <person name="Seitz K."/>
            <person name="Teske A."/>
            <person name="Baker B."/>
        </authorList>
    </citation>
    <scope>NUCLEOTIDE SEQUENCE [LARGE SCALE GENOMIC DNA]</scope>
</reference>
<dbReference type="PROSITE" id="PS00198">
    <property type="entry name" value="4FE4S_FER_1"/>
    <property type="match status" value="2"/>
</dbReference>
<dbReference type="Proteomes" id="UP000192520">
    <property type="component" value="Unassembled WGS sequence"/>
</dbReference>
<keyword evidence="2" id="KW-0408">Iron</keyword>
<dbReference type="PANTHER" id="PTHR43122">
    <property type="entry name" value="FERREDOXIN SUBUNIT OF PYRUVATE:FLAVODOXIN OXIDOREDUCTASE-RELATED"/>
    <property type="match status" value="1"/>
</dbReference>
<keyword evidence="1" id="KW-0479">Metal-binding</keyword>
<dbReference type="GO" id="GO:0051536">
    <property type="term" value="F:iron-sulfur cluster binding"/>
    <property type="evidence" value="ECO:0007669"/>
    <property type="project" value="UniProtKB-KW"/>
</dbReference>
<dbReference type="EMBL" id="MZGJ01000029">
    <property type="protein sequence ID" value="OQX50606.1"/>
    <property type="molecule type" value="Genomic_DNA"/>
</dbReference>
<dbReference type="AlphaFoldDB" id="A0A1W9NWR2"/>
<evidence type="ECO:0000313" key="6">
    <source>
        <dbReference type="Proteomes" id="UP000192520"/>
    </source>
</evidence>